<comment type="caution">
    <text evidence="1">The sequence shown here is derived from an EMBL/GenBank/DDBJ whole genome shotgun (WGS) entry which is preliminary data.</text>
</comment>
<evidence type="ECO:0000313" key="1">
    <source>
        <dbReference type="EMBL" id="KAK3079030.1"/>
    </source>
</evidence>
<organism evidence="1 2">
    <name type="scientific">Coniosporium uncinatum</name>
    <dbReference type="NCBI Taxonomy" id="93489"/>
    <lineage>
        <taxon>Eukaryota</taxon>
        <taxon>Fungi</taxon>
        <taxon>Dikarya</taxon>
        <taxon>Ascomycota</taxon>
        <taxon>Pezizomycotina</taxon>
        <taxon>Dothideomycetes</taxon>
        <taxon>Dothideomycetes incertae sedis</taxon>
        <taxon>Coniosporium</taxon>
    </lineage>
</organism>
<dbReference type="Proteomes" id="UP001186974">
    <property type="component" value="Unassembled WGS sequence"/>
</dbReference>
<evidence type="ECO:0000313" key="2">
    <source>
        <dbReference type="Proteomes" id="UP001186974"/>
    </source>
</evidence>
<reference evidence="1" key="1">
    <citation type="submission" date="2024-09" db="EMBL/GenBank/DDBJ databases">
        <title>Black Yeasts Isolated from many extreme environments.</title>
        <authorList>
            <person name="Coleine C."/>
            <person name="Stajich J.E."/>
            <person name="Selbmann L."/>
        </authorList>
    </citation>
    <scope>NUCLEOTIDE SEQUENCE</scope>
    <source>
        <strain evidence="1">CCFEE 5737</strain>
    </source>
</reference>
<keyword evidence="2" id="KW-1185">Reference proteome</keyword>
<accession>A0ACC3DQZ8</accession>
<protein>
    <submittedName>
        <fullName evidence="1">Uncharacterized protein</fullName>
    </submittedName>
</protein>
<gene>
    <name evidence="1" type="ORF">LTS18_005919</name>
</gene>
<sequence>MDLLTWTFSIPDSVPEIDLDKPLLVDAINPDRTLSFHQLRIHVCRLIAGLVTAGIQPGECVAVSAFNDIYYAVLYLAIIGCGAVFLGLNPSYTVPELRRIYELARPRVVFVEPESANVVLAAVRGMKGLHGAKISRSAMYVFDPRGATLSAASAAAAAATTAVSLGLPSWTSLLEHGELEWVTVQDPLRTVAQYATTSGTSGLPKIALLTHGYHVSQARILFDLRTASAVIDERGGENGARGGAGLTALPPFHVFATPILPSSVRANRTLYVFARYPGREGYLEAVERFGVGETWVPPSVLVDLASFASGPSCPPPPPPPSRPPSPPLSSAPPSPSSSSPKLGTHNAETETRANDGARAQMVRRRRDQLATLRDIYFGGADVAPKDRKRLRGLMRHPAAKVRAVYGMTEAGWISCSAAPPRAAPSCNSAESLDEEEEGSAGDEEDGRGEDGGAGELLMGFEGKVVSAEYEDFDDGNDDNNDDDDDRDDDDDDDDNNAQGELYVKSAALFLGYLDNETSTAAAFDAHGFLRTGDIASLDKDGRQVRMCIHGRRKEMIKVRGWQVAPREVEAVLREFEGVRDAVVVGLRGGADGKEGFGREGGEERVGAVLVVREGGGGYDGGGDGGGVGSEFESPSASGFVGKRIDLVALREFLGARLARYKIPSEIAVVERLPRDGMGKVRRAELLGLFRRVVGGAGE</sequence>
<proteinExistence type="predicted"/>
<name>A0ACC3DQZ8_9PEZI</name>
<dbReference type="EMBL" id="JAWDJW010001426">
    <property type="protein sequence ID" value="KAK3079030.1"/>
    <property type="molecule type" value="Genomic_DNA"/>
</dbReference>